<dbReference type="Proteomes" id="UP000198806">
    <property type="component" value="Unassembled WGS sequence"/>
</dbReference>
<dbReference type="Gene3D" id="3.40.50.300">
    <property type="entry name" value="P-loop containing nucleotide triphosphate hydrolases"/>
    <property type="match status" value="1"/>
</dbReference>
<accession>A0A1I5FS56</accession>
<dbReference type="SUPFAM" id="SSF52540">
    <property type="entry name" value="P-loop containing nucleoside triphosphate hydrolases"/>
    <property type="match status" value="1"/>
</dbReference>
<dbReference type="OrthoDB" id="9788481at2"/>
<dbReference type="RefSeq" id="WP_091686677.1">
    <property type="nucleotide sequence ID" value="NZ_BAABFM010000024.1"/>
</dbReference>
<dbReference type="STRING" id="1527.SAMN04489757_11591"/>
<protein>
    <recommendedName>
        <fullName evidence="3">AAA domain-containing protein</fullName>
    </recommendedName>
</protein>
<gene>
    <name evidence="1" type="ORF">SAMN04489757_11591</name>
</gene>
<reference evidence="1 2" key="1">
    <citation type="submission" date="2016-10" db="EMBL/GenBank/DDBJ databases">
        <authorList>
            <person name="de Groot N.N."/>
        </authorList>
    </citation>
    <scope>NUCLEOTIDE SEQUENCE [LARGE SCALE GENOMIC DNA]</scope>
    <source>
        <strain evidence="1 2">DSM 1283</strain>
    </source>
</reference>
<evidence type="ECO:0000313" key="1">
    <source>
        <dbReference type="EMBL" id="SFO26555.1"/>
    </source>
</evidence>
<evidence type="ECO:0008006" key="3">
    <source>
        <dbReference type="Google" id="ProtNLM"/>
    </source>
</evidence>
<dbReference type="InterPro" id="IPR027417">
    <property type="entry name" value="P-loop_NTPase"/>
</dbReference>
<name>A0A1I5FS56_9FIRM</name>
<organism evidence="1 2">
    <name type="scientific">Anaerocolumna aminovalerica</name>
    <dbReference type="NCBI Taxonomy" id="1527"/>
    <lineage>
        <taxon>Bacteria</taxon>
        <taxon>Bacillati</taxon>
        <taxon>Bacillota</taxon>
        <taxon>Clostridia</taxon>
        <taxon>Lachnospirales</taxon>
        <taxon>Lachnospiraceae</taxon>
        <taxon>Anaerocolumna</taxon>
    </lineage>
</organism>
<sequence length="173" mass="20463">MVILIAGSSHTGKTVLAQKLLKKYGFPYLSQDHLKMGLIRSGFSTLTPEDHIDDITRVLWPITREIIKTCIENRQHLIIEGCYIPFDYKKDFEDDYLKYIKYSCLIFSEKYIQEHYDDIMRYANTIEQRDINDAEFCTKEMLLQENLLNLKKCKEANCEYILINIKYDVDITL</sequence>
<dbReference type="AlphaFoldDB" id="A0A1I5FS56"/>
<proteinExistence type="predicted"/>
<dbReference type="EMBL" id="FOWD01000015">
    <property type="protein sequence ID" value="SFO26555.1"/>
    <property type="molecule type" value="Genomic_DNA"/>
</dbReference>
<keyword evidence="2" id="KW-1185">Reference proteome</keyword>
<evidence type="ECO:0000313" key="2">
    <source>
        <dbReference type="Proteomes" id="UP000198806"/>
    </source>
</evidence>